<reference evidence="1" key="1">
    <citation type="journal article" date="2014" name="Int. J. Syst. Evol. Microbiol.">
        <title>Complete genome sequence of Corynebacterium casei LMG S-19264T (=DSM 44701T), isolated from a smear-ripened cheese.</title>
        <authorList>
            <consortium name="US DOE Joint Genome Institute (JGI-PGF)"/>
            <person name="Walter F."/>
            <person name="Albersmeier A."/>
            <person name="Kalinowski J."/>
            <person name="Ruckert C."/>
        </authorList>
    </citation>
    <scope>NUCLEOTIDE SEQUENCE</scope>
    <source>
        <strain evidence="1">CGMCC 1.12408</strain>
    </source>
</reference>
<reference evidence="1" key="2">
    <citation type="submission" date="2020-09" db="EMBL/GenBank/DDBJ databases">
        <authorList>
            <person name="Sun Q."/>
            <person name="Zhou Y."/>
        </authorList>
    </citation>
    <scope>NUCLEOTIDE SEQUENCE</scope>
    <source>
        <strain evidence="1">CGMCC 1.12408</strain>
    </source>
</reference>
<comment type="caution">
    <text evidence="1">The sequence shown here is derived from an EMBL/GenBank/DDBJ whole genome shotgun (WGS) entry which is preliminary data.</text>
</comment>
<dbReference type="RefSeq" id="WP_188385697.1">
    <property type="nucleotide sequence ID" value="NZ_BMEY01000020.1"/>
</dbReference>
<dbReference type="EMBL" id="BMEY01000020">
    <property type="protein sequence ID" value="GGA86792.1"/>
    <property type="molecule type" value="Genomic_DNA"/>
</dbReference>
<dbReference type="Proteomes" id="UP000613512">
    <property type="component" value="Unassembled WGS sequence"/>
</dbReference>
<sequence length="218" mass="25277">MKTRFIQLLLRILFLPALNITNSKDEEKLFNDLYESSLKKEDKLIEYNLTVPKYKFLSYLIHNKSVLLHGSNNKAIEEFEPRKQTLADGNIVTAIFASKDPIWPIFYATLDKGKIVGNIRNGVVSSNGKNKYHFYSLTEPTISNNPWTTGFIYILPEETFSYKGKGVIQFDEWISQKPVAPILKLKVNPDDFPFRDKVATHHSNESIIKSWLLYKFRL</sequence>
<name>A0A916S6N1_9BACI</name>
<organism evidence="1 2">
    <name type="scientific">Ornithinibacillus halotolerans</name>
    <dbReference type="NCBI Taxonomy" id="1274357"/>
    <lineage>
        <taxon>Bacteria</taxon>
        <taxon>Bacillati</taxon>
        <taxon>Bacillota</taxon>
        <taxon>Bacilli</taxon>
        <taxon>Bacillales</taxon>
        <taxon>Bacillaceae</taxon>
        <taxon>Ornithinibacillus</taxon>
    </lineage>
</organism>
<keyword evidence="2" id="KW-1185">Reference proteome</keyword>
<dbReference type="AlphaFoldDB" id="A0A916S6N1"/>
<evidence type="ECO:0000313" key="2">
    <source>
        <dbReference type="Proteomes" id="UP000613512"/>
    </source>
</evidence>
<accession>A0A916S6N1</accession>
<evidence type="ECO:0000313" key="1">
    <source>
        <dbReference type="EMBL" id="GGA86792.1"/>
    </source>
</evidence>
<proteinExistence type="predicted"/>
<protein>
    <submittedName>
        <fullName evidence="1">Uncharacterized protein</fullName>
    </submittedName>
</protein>
<gene>
    <name evidence="1" type="ORF">GCM10008025_32080</name>
</gene>